<organism evidence="9 10">
    <name type="scientific">Parachaetomium inaequale</name>
    <dbReference type="NCBI Taxonomy" id="2588326"/>
    <lineage>
        <taxon>Eukaryota</taxon>
        <taxon>Fungi</taxon>
        <taxon>Dikarya</taxon>
        <taxon>Ascomycota</taxon>
        <taxon>Pezizomycotina</taxon>
        <taxon>Sordariomycetes</taxon>
        <taxon>Sordariomycetidae</taxon>
        <taxon>Sordariales</taxon>
        <taxon>Chaetomiaceae</taxon>
        <taxon>Parachaetomium</taxon>
    </lineage>
</organism>
<dbReference type="AlphaFoldDB" id="A0AAN6PEF1"/>
<dbReference type="SUPFAM" id="SSF103473">
    <property type="entry name" value="MFS general substrate transporter"/>
    <property type="match status" value="1"/>
</dbReference>
<feature type="transmembrane region" description="Helical" evidence="7">
    <location>
        <begin position="344"/>
        <end position="366"/>
    </location>
</feature>
<evidence type="ECO:0000256" key="3">
    <source>
        <dbReference type="ARBA" id="ARBA00022448"/>
    </source>
</evidence>
<keyword evidence="4 7" id="KW-0812">Transmembrane</keyword>
<gene>
    <name evidence="9" type="ORF">C8A01DRAFT_48543</name>
</gene>
<evidence type="ECO:0000313" key="9">
    <source>
        <dbReference type="EMBL" id="KAK4035213.1"/>
    </source>
</evidence>
<feature type="transmembrane region" description="Helical" evidence="7">
    <location>
        <begin position="154"/>
        <end position="177"/>
    </location>
</feature>
<sequence length="428" mass="46123">MATSATTAREPRTIMRRIICPRKYFRAAVYMSLGGFLNGYDMGSIGSITEMPTFQTSIAVLSPTMRGLTVSSLLLMGAIPSLFAGLLADKYGHVCIVLAGAICFTIGAALEAGSRNLATLLVGRSLVGIIEGLYLGNLNVYICEIAPRARRGQLVAMPQALVTLGTCVGYFTCYGTIKIPGELEWRLPFIIQAGGGALLALACLFLPESPRWLIARGRMQEAVHHMELLDFGRDEIQQDLRDMVNPPPRGSGNDAMGQPQFSWHAVTDIFRKKYRFRTTLALFILGMVQLCGIDGVLYYAPTLFAQAGLPAETASFIASGVSGVLMFAISVPAFLLADRWGRRTIVLWGGILLAGCMAIIGSLYASDSVLSGRGAGRWAVITLIFVFAMTYVSTWGIVGKIYASEIQPAHTRATANALVQALNFGQVT</sequence>
<feature type="transmembrane region" description="Helical" evidence="7">
    <location>
        <begin position="24"/>
        <end position="48"/>
    </location>
</feature>
<dbReference type="GO" id="GO:0005351">
    <property type="term" value="F:carbohydrate:proton symporter activity"/>
    <property type="evidence" value="ECO:0007669"/>
    <property type="project" value="TreeGrafter"/>
</dbReference>
<evidence type="ECO:0000256" key="7">
    <source>
        <dbReference type="SAM" id="Phobius"/>
    </source>
</evidence>
<name>A0AAN6PEF1_9PEZI</name>
<reference evidence="10" key="1">
    <citation type="journal article" date="2023" name="Mol. Phylogenet. Evol.">
        <title>Genome-scale phylogeny and comparative genomics of the fungal order Sordariales.</title>
        <authorList>
            <person name="Hensen N."/>
            <person name="Bonometti L."/>
            <person name="Westerberg I."/>
            <person name="Brannstrom I.O."/>
            <person name="Guillou S."/>
            <person name="Cros-Aarteil S."/>
            <person name="Calhoun S."/>
            <person name="Haridas S."/>
            <person name="Kuo A."/>
            <person name="Mondo S."/>
            <person name="Pangilinan J."/>
            <person name="Riley R."/>
            <person name="LaButti K."/>
            <person name="Andreopoulos B."/>
            <person name="Lipzen A."/>
            <person name="Chen C."/>
            <person name="Yan M."/>
            <person name="Daum C."/>
            <person name="Ng V."/>
            <person name="Clum A."/>
            <person name="Steindorff A."/>
            <person name="Ohm R.A."/>
            <person name="Martin F."/>
            <person name="Silar P."/>
            <person name="Natvig D.O."/>
            <person name="Lalanne C."/>
            <person name="Gautier V."/>
            <person name="Ament-Velasquez S.L."/>
            <person name="Kruys A."/>
            <person name="Hutchinson M.I."/>
            <person name="Powell A.J."/>
            <person name="Barry K."/>
            <person name="Miller A.N."/>
            <person name="Grigoriev I.V."/>
            <person name="Debuchy R."/>
            <person name="Gladieux P."/>
            <person name="Hiltunen Thoren M."/>
            <person name="Johannesson H."/>
        </authorList>
    </citation>
    <scope>NUCLEOTIDE SEQUENCE [LARGE SCALE GENOMIC DNA]</scope>
    <source>
        <strain evidence="10">CBS 284.82</strain>
    </source>
</reference>
<dbReference type="GO" id="GO:0016020">
    <property type="term" value="C:membrane"/>
    <property type="evidence" value="ECO:0007669"/>
    <property type="project" value="UniProtKB-SubCell"/>
</dbReference>
<dbReference type="PRINTS" id="PR00171">
    <property type="entry name" value="SUGRTRNSPORT"/>
</dbReference>
<feature type="transmembrane region" description="Helical" evidence="7">
    <location>
        <begin position="122"/>
        <end position="142"/>
    </location>
</feature>
<feature type="transmembrane region" description="Helical" evidence="7">
    <location>
        <begin position="94"/>
        <end position="110"/>
    </location>
</feature>
<proteinExistence type="inferred from homology"/>
<evidence type="ECO:0000259" key="8">
    <source>
        <dbReference type="PROSITE" id="PS50850"/>
    </source>
</evidence>
<dbReference type="InterPro" id="IPR050360">
    <property type="entry name" value="MFS_Sugar_Transporters"/>
</dbReference>
<comment type="caution">
    <text evidence="9">The sequence shown here is derived from an EMBL/GenBank/DDBJ whole genome shotgun (WGS) entry which is preliminary data.</text>
</comment>
<keyword evidence="10" id="KW-1185">Reference proteome</keyword>
<dbReference type="InterPro" id="IPR005829">
    <property type="entry name" value="Sugar_transporter_CS"/>
</dbReference>
<feature type="transmembrane region" description="Helical" evidence="7">
    <location>
        <begin position="280"/>
        <end position="301"/>
    </location>
</feature>
<keyword evidence="3" id="KW-0813">Transport</keyword>
<dbReference type="FunFam" id="1.20.1250.20:FF:000134">
    <property type="entry name" value="MFS sugar transporter protein"/>
    <property type="match status" value="1"/>
</dbReference>
<comment type="subcellular location">
    <subcellularLocation>
        <location evidence="1">Membrane</location>
        <topology evidence="1">Multi-pass membrane protein</topology>
    </subcellularLocation>
</comment>
<evidence type="ECO:0000256" key="2">
    <source>
        <dbReference type="ARBA" id="ARBA00010992"/>
    </source>
</evidence>
<comment type="similarity">
    <text evidence="2">Belongs to the major facilitator superfamily. Sugar transporter (TC 2.A.1.1) family.</text>
</comment>
<dbReference type="Pfam" id="PF00083">
    <property type="entry name" value="Sugar_tr"/>
    <property type="match status" value="1"/>
</dbReference>
<dbReference type="InterPro" id="IPR005828">
    <property type="entry name" value="MFS_sugar_transport-like"/>
</dbReference>
<dbReference type="InterPro" id="IPR036259">
    <property type="entry name" value="MFS_trans_sf"/>
</dbReference>
<feature type="transmembrane region" description="Helical" evidence="7">
    <location>
        <begin position="378"/>
        <end position="398"/>
    </location>
</feature>
<dbReference type="PROSITE" id="PS50850">
    <property type="entry name" value="MFS"/>
    <property type="match status" value="1"/>
</dbReference>
<keyword evidence="6 7" id="KW-0472">Membrane</keyword>
<dbReference type="Proteomes" id="UP001303115">
    <property type="component" value="Unassembled WGS sequence"/>
</dbReference>
<dbReference type="InterPro" id="IPR020846">
    <property type="entry name" value="MFS_dom"/>
</dbReference>
<dbReference type="InterPro" id="IPR003663">
    <property type="entry name" value="Sugar/inositol_transpt"/>
</dbReference>
<protein>
    <submittedName>
        <fullName evidence="9">General substrate transporter</fullName>
    </submittedName>
</protein>
<evidence type="ECO:0000256" key="1">
    <source>
        <dbReference type="ARBA" id="ARBA00004141"/>
    </source>
</evidence>
<evidence type="ECO:0000256" key="5">
    <source>
        <dbReference type="ARBA" id="ARBA00022989"/>
    </source>
</evidence>
<feature type="transmembrane region" description="Helical" evidence="7">
    <location>
        <begin position="313"/>
        <end position="337"/>
    </location>
</feature>
<evidence type="ECO:0000256" key="6">
    <source>
        <dbReference type="ARBA" id="ARBA00023136"/>
    </source>
</evidence>
<dbReference type="PANTHER" id="PTHR48022:SF2">
    <property type="entry name" value="PLASTIDIC GLUCOSE TRANSPORTER 4"/>
    <property type="match status" value="1"/>
</dbReference>
<dbReference type="PROSITE" id="PS00217">
    <property type="entry name" value="SUGAR_TRANSPORT_2"/>
    <property type="match status" value="1"/>
</dbReference>
<dbReference type="PROSITE" id="PS00216">
    <property type="entry name" value="SUGAR_TRANSPORT_1"/>
    <property type="match status" value="1"/>
</dbReference>
<accession>A0AAN6PEF1</accession>
<evidence type="ECO:0000256" key="4">
    <source>
        <dbReference type="ARBA" id="ARBA00022692"/>
    </source>
</evidence>
<dbReference type="Gene3D" id="1.20.1250.20">
    <property type="entry name" value="MFS general substrate transporter like domains"/>
    <property type="match status" value="1"/>
</dbReference>
<dbReference type="PANTHER" id="PTHR48022">
    <property type="entry name" value="PLASTIDIC GLUCOSE TRANSPORTER 4"/>
    <property type="match status" value="1"/>
</dbReference>
<dbReference type="EMBL" id="MU854451">
    <property type="protein sequence ID" value="KAK4035213.1"/>
    <property type="molecule type" value="Genomic_DNA"/>
</dbReference>
<evidence type="ECO:0000313" key="10">
    <source>
        <dbReference type="Proteomes" id="UP001303115"/>
    </source>
</evidence>
<feature type="transmembrane region" description="Helical" evidence="7">
    <location>
        <begin position="189"/>
        <end position="206"/>
    </location>
</feature>
<feature type="transmembrane region" description="Helical" evidence="7">
    <location>
        <begin position="68"/>
        <end position="87"/>
    </location>
</feature>
<keyword evidence="5 7" id="KW-1133">Transmembrane helix</keyword>
<feature type="domain" description="Major facilitator superfamily (MFS) profile" evidence="8">
    <location>
        <begin position="27"/>
        <end position="428"/>
    </location>
</feature>